<accession>A0A9Q3IDP1</accession>
<name>A0A9Q3IDP1_9BASI</name>
<dbReference type="InterPro" id="IPR056924">
    <property type="entry name" value="SH3_Tf2-1"/>
</dbReference>
<proteinExistence type="predicted"/>
<dbReference type="OrthoDB" id="3064439at2759"/>
<evidence type="ECO:0000313" key="2">
    <source>
        <dbReference type="EMBL" id="MBW0539411.1"/>
    </source>
</evidence>
<comment type="caution">
    <text evidence="2">The sequence shown here is derived from an EMBL/GenBank/DDBJ whole genome shotgun (WGS) entry which is preliminary data.</text>
</comment>
<protein>
    <recommendedName>
        <fullName evidence="1">Tf2-1-like SH3-like domain-containing protein</fullName>
    </recommendedName>
</protein>
<reference evidence="2" key="1">
    <citation type="submission" date="2021-03" db="EMBL/GenBank/DDBJ databases">
        <title>Draft genome sequence of rust myrtle Austropuccinia psidii MF-1, a brazilian biotype.</title>
        <authorList>
            <person name="Quecine M.C."/>
            <person name="Pachon D.M.R."/>
            <person name="Bonatelli M.L."/>
            <person name="Correr F.H."/>
            <person name="Franceschini L.M."/>
            <person name="Leite T.F."/>
            <person name="Margarido G.R.A."/>
            <person name="Almeida C.A."/>
            <person name="Ferrarezi J.A."/>
            <person name="Labate C.A."/>
        </authorList>
    </citation>
    <scope>NUCLEOTIDE SEQUENCE</scope>
    <source>
        <strain evidence="2">MF-1</strain>
    </source>
</reference>
<evidence type="ECO:0000313" key="3">
    <source>
        <dbReference type="Proteomes" id="UP000765509"/>
    </source>
</evidence>
<dbReference type="EMBL" id="AVOT02044021">
    <property type="protein sequence ID" value="MBW0539411.1"/>
    <property type="molecule type" value="Genomic_DNA"/>
</dbReference>
<dbReference type="AlphaFoldDB" id="A0A9Q3IDP1"/>
<feature type="domain" description="Tf2-1-like SH3-like" evidence="1">
    <location>
        <begin position="24"/>
        <end position="85"/>
    </location>
</feature>
<organism evidence="2 3">
    <name type="scientific">Austropuccinia psidii MF-1</name>
    <dbReference type="NCBI Taxonomy" id="1389203"/>
    <lineage>
        <taxon>Eukaryota</taxon>
        <taxon>Fungi</taxon>
        <taxon>Dikarya</taxon>
        <taxon>Basidiomycota</taxon>
        <taxon>Pucciniomycotina</taxon>
        <taxon>Pucciniomycetes</taxon>
        <taxon>Pucciniales</taxon>
        <taxon>Sphaerophragmiaceae</taxon>
        <taxon>Austropuccinia</taxon>
    </lineage>
</organism>
<sequence>MEDSFTYAKEKWDKSHAPPDFKVGNWVLVSTTNFNNIKGCKNIKDSFSGPFFIKALHGENVVELELSEELSNKHPTFTVSLINTYKSSDAEKSPLRNKFPQRIPPVEPSGTKKITKVLKEIKGILFQVQ</sequence>
<gene>
    <name evidence="2" type="ORF">O181_079126</name>
</gene>
<dbReference type="Pfam" id="PF24626">
    <property type="entry name" value="SH3_Tf2-1"/>
    <property type="match status" value="1"/>
</dbReference>
<keyword evidence="3" id="KW-1185">Reference proteome</keyword>
<evidence type="ECO:0000259" key="1">
    <source>
        <dbReference type="Pfam" id="PF24626"/>
    </source>
</evidence>
<dbReference type="Proteomes" id="UP000765509">
    <property type="component" value="Unassembled WGS sequence"/>
</dbReference>